<evidence type="ECO:0008006" key="3">
    <source>
        <dbReference type="Google" id="ProtNLM"/>
    </source>
</evidence>
<dbReference type="EMBL" id="FO082060">
    <property type="protein sequence ID" value="CCE25448.1"/>
    <property type="molecule type" value="Genomic_DNA"/>
</dbReference>
<gene>
    <name evidence="1" type="ordered locus">MEALZ_3792</name>
</gene>
<dbReference type="AlphaFoldDB" id="G4SYZ1"/>
<dbReference type="PATRIC" id="fig|271065.3.peg.3919"/>
<dbReference type="STRING" id="1091494.MEALZ_3792"/>
<evidence type="ECO:0000313" key="2">
    <source>
        <dbReference type="Proteomes" id="UP000008315"/>
    </source>
</evidence>
<dbReference type="Proteomes" id="UP000008315">
    <property type="component" value="Chromosome"/>
</dbReference>
<proteinExistence type="predicted"/>
<sequence length="125" mass="14639">MGDYGAMLRKLNATLKPGGRMIVAAFQVKEEGDPYTILEPGHTHMDQVLKSLSWDYEQHDFTPNVRNHWIKNYEYSHRLKADFEAEGNAFLCEARMAENGWFKDHAERETLVRYIYQIEYNPAVI</sequence>
<protein>
    <recommendedName>
        <fullName evidence="3">Methyltransferase type 11</fullName>
    </recommendedName>
</protein>
<reference evidence="2" key="1">
    <citation type="journal article" date="2012" name="J. Bacteriol.">
        <title>Genome sequence of the haloalkaliphilic methanotrophic bacterium Methylomicrobium alcaliphilum 20Z.</title>
        <authorList>
            <person name="Vuilleumier S."/>
            <person name="Khmelenina V.N."/>
            <person name="Bringel F."/>
            <person name="Reshetnikov A.S."/>
            <person name="Lajus A."/>
            <person name="Mangenot S."/>
            <person name="Rouy Z."/>
            <person name="Op den Camp H.J."/>
            <person name="Jetten M.S."/>
            <person name="Dispirito A.A."/>
            <person name="Dunfield P."/>
            <person name="Klotz M.G."/>
            <person name="Semrau J.D."/>
            <person name="Stein L.Y."/>
            <person name="Barbe V."/>
            <person name="Medigue C."/>
            <person name="Trotsenko Y.A."/>
            <person name="Kalyuzhnaya M.G."/>
        </authorList>
    </citation>
    <scope>NUCLEOTIDE SEQUENCE [LARGE SCALE GENOMIC DNA]</scope>
    <source>
        <strain evidence="2">DSM 19304 / NCIMB 14124 / VKM B-2133 / 20Z</strain>
    </source>
</reference>
<dbReference type="HOGENOM" id="CLU_1990019_0_0_6"/>
<organism evidence="1 2">
    <name type="scientific">Methylotuvimicrobium alcaliphilum (strain DSM 19304 / NCIMB 14124 / VKM B-2133 / 20Z)</name>
    <name type="common">Methylomicrobium alcaliphilum</name>
    <dbReference type="NCBI Taxonomy" id="1091494"/>
    <lineage>
        <taxon>Bacteria</taxon>
        <taxon>Pseudomonadati</taxon>
        <taxon>Pseudomonadota</taxon>
        <taxon>Gammaproteobacteria</taxon>
        <taxon>Methylococcales</taxon>
        <taxon>Methylococcaceae</taxon>
        <taxon>Methylotuvimicrobium</taxon>
    </lineage>
</organism>
<name>G4SYZ1_META2</name>
<keyword evidence="2" id="KW-1185">Reference proteome</keyword>
<dbReference type="KEGG" id="mah:MEALZ_3792"/>
<accession>G4SYZ1</accession>
<evidence type="ECO:0000313" key="1">
    <source>
        <dbReference type="EMBL" id="CCE25448.1"/>
    </source>
</evidence>